<evidence type="ECO:0000256" key="6">
    <source>
        <dbReference type="RuleBase" id="RU003983"/>
    </source>
</evidence>
<evidence type="ECO:0000256" key="2">
    <source>
        <dbReference type="ARBA" id="ARBA00022723"/>
    </source>
</evidence>
<evidence type="ECO:0000256" key="4">
    <source>
        <dbReference type="ARBA" id="ARBA00022833"/>
    </source>
</evidence>
<feature type="compositionally biased region" description="Pro residues" evidence="7">
    <location>
        <begin position="313"/>
        <end position="329"/>
    </location>
</feature>
<protein>
    <submittedName>
        <fullName evidence="9">Putative Peptidase M48, Ste24p</fullName>
    </submittedName>
</protein>
<dbReference type="EMBL" id="FP929003">
    <property type="protein sequence ID" value="CBK42253.1"/>
    <property type="molecule type" value="Genomic_DNA"/>
</dbReference>
<dbReference type="Proteomes" id="UP000001660">
    <property type="component" value="Chromosome"/>
</dbReference>
<dbReference type="GO" id="GO:0004222">
    <property type="term" value="F:metalloendopeptidase activity"/>
    <property type="evidence" value="ECO:0007669"/>
    <property type="project" value="InterPro"/>
</dbReference>
<comment type="cofactor">
    <cofactor evidence="6">
        <name>Zn(2+)</name>
        <dbReference type="ChEBI" id="CHEBI:29105"/>
    </cofactor>
    <text evidence="6">Binds 1 zinc ion per subunit.</text>
</comment>
<dbReference type="GO" id="GO:0046872">
    <property type="term" value="F:metal ion binding"/>
    <property type="evidence" value="ECO:0007669"/>
    <property type="project" value="UniProtKB-KW"/>
</dbReference>
<keyword evidence="1 6" id="KW-0645">Protease</keyword>
<dbReference type="GO" id="GO:0051603">
    <property type="term" value="P:proteolysis involved in protein catabolic process"/>
    <property type="evidence" value="ECO:0007669"/>
    <property type="project" value="TreeGrafter"/>
</dbReference>
<accession>D8PG66</accession>
<evidence type="ECO:0000256" key="3">
    <source>
        <dbReference type="ARBA" id="ARBA00022801"/>
    </source>
</evidence>
<evidence type="ECO:0000256" key="7">
    <source>
        <dbReference type="SAM" id="MobiDB-lite"/>
    </source>
</evidence>
<proteinExistence type="inferred from homology"/>
<keyword evidence="4 6" id="KW-0862">Zinc</keyword>
<evidence type="ECO:0000313" key="10">
    <source>
        <dbReference type="Proteomes" id="UP000001660"/>
    </source>
</evidence>
<keyword evidence="2" id="KW-0479">Metal-binding</keyword>
<dbReference type="KEGG" id="nde:NIDE2544"/>
<feature type="domain" description="Peptidase M48" evidence="8">
    <location>
        <begin position="97"/>
        <end position="289"/>
    </location>
</feature>
<dbReference type="GO" id="GO:0016020">
    <property type="term" value="C:membrane"/>
    <property type="evidence" value="ECO:0007669"/>
    <property type="project" value="TreeGrafter"/>
</dbReference>
<feature type="region of interest" description="Disordered" evidence="7">
    <location>
        <begin position="301"/>
        <end position="329"/>
    </location>
</feature>
<dbReference type="PANTHER" id="PTHR22726">
    <property type="entry name" value="METALLOENDOPEPTIDASE OMA1"/>
    <property type="match status" value="1"/>
</dbReference>
<dbReference type="Pfam" id="PF01435">
    <property type="entry name" value="Peptidase_M48"/>
    <property type="match status" value="1"/>
</dbReference>
<reference evidence="9 10" key="1">
    <citation type="journal article" date="2010" name="Proc. Natl. Acad. Sci. U.S.A.">
        <title>A Nitrospira metagenome illuminates the physiology and evolution of globally important nitrite-oxidizing bacteria.</title>
        <authorList>
            <person name="Lucker S."/>
            <person name="Wagner M."/>
            <person name="Maixner F."/>
            <person name="Pelletier E."/>
            <person name="Koch H."/>
            <person name="Vacherie B."/>
            <person name="Rattei T."/>
            <person name="Sinninghe Damste J."/>
            <person name="Spieck E."/>
            <person name="Le Paslier D."/>
            <person name="Daims H."/>
        </authorList>
    </citation>
    <scope>NUCLEOTIDE SEQUENCE [LARGE SCALE GENOMIC DNA]</scope>
</reference>
<evidence type="ECO:0000313" key="9">
    <source>
        <dbReference type="EMBL" id="CBK42253.1"/>
    </source>
</evidence>
<evidence type="ECO:0000256" key="1">
    <source>
        <dbReference type="ARBA" id="ARBA00022670"/>
    </source>
</evidence>
<dbReference type="AlphaFoldDB" id="D8PG66"/>
<dbReference type="OrthoDB" id="9810445at2"/>
<sequence length="329" mass="35510">MDMMHPSGRHSIDTLLNTSMGRRAALALGVRAAYLLSTTVGLGAAAGLMQSLAGCQRAPGTAREQFIYISEEKEMAMGLSAFREVLRQAPLSENPELNEMVHRVGNRIAKAANKPEYQWEFAVIQDDRTINAFALPGGKVAVFTGILKVTKTEDGLATVMGHEVAHALQRHGAERMSRSVLEQIGQLAALGAGAAAGRPDAAMAAMTVYGVGVSLPFDRRQESEADFIGLRLMAEAGYDPREAVAFWERMSGCPRAMINKLCFRSQQAIPEFLSTHPSDVTRINQIEAWIPDAMKHYHPAGKAPAIPSGPIQPYRPPVGPMPEAPLPTG</sequence>
<keyword evidence="10" id="KW-1185">Reference proteome</keyword>
<evidence type="ECO:0000256" key="5">
    <source>
        <dbReference type="ARBA" id="ARBA00023049"/>
    </source>
</evidence>
<keyword evidence="5 6" id="KW-0482">Metalloprotease</keyword>
<organism evidence="9 10">
    <name type="scientific">Nitrospira defluvii</name>
    <dbReference type="NCBI Taxonomy" id="330214"/>
    <lineage>
        <taxon>Bacteria</taxon>
        <taxon>Pseudomonadati</taxon>
        <taxon>Nitrospirota</taxon>
        <taxon>Nitrospiria</taxon>
        <taxon>Nitrospirales</taxon>
        <taxon>Nitrospiraceae</taxon>
        <taxon>Nitrospira</taxon>
    </lineage>
</organism>
<dbReference type="STRING" id="330214.NIDE2544"/>
<gene>
    <name evidence="9" type="ORF">NIDE2544</name>
</gene>
<dbReference type="Gene3D" id="3.30.2010.10">
    <property type="entry name" value="Metalloproteases ('zincins'), catalytic domain"/>
    <property type="match status" value="1"/>
</dbReference>
<dbReference type="eggNOG" id="COG4783">
    <property type="taxonomic scope" value="Bacteria"/>
</dbReference>
<evidence type="ECO:0000259" key="8">
    <source>
        <dbReference type="Pfam" id="PF01435"/>
    </source>
</evidence>
<dbReference type="CDD" id="cd07331">
    <property type="entry name" value="M48C_Oma1_like"/>
    <property type="match status" value="1"/>
</dbReference>
<dbReference type="HOGENOM" id="CLU_029002_5_0_0"/>
<dbReference type="PANTHER" id="PTHR22726:SF24">
    <property type="entry name" value="M48 FAMILY METALLOPEPTIDASE"/>
    <property type="match status" value="1"/>
</dbReference>
<dbReference type="InterPro" id="IPR001915">
    <property type="entry name" value="Peptidase_M48"/>
</dbReference>
<comment type="similarity">
    <text evidence="6">Belongs to the peptidase M48 family.</text>
</comment>
<dbReference type="InterPro" id="IPR051156">
    <property type="entry name" value="Mito/Outer_Membr_Metalloprot"/>
</dbReference>
<keyword evidence="3 6" id="KW-0378">Hydrolase</keyword>
<name>D8PG66_9BACT</name>